<keyword evidence="4" id="KW-1133">Transmembrane helix</keyword>
<dbReference type="PANTHER" id="PTHR30413:SF8">
    <property type="entry name" value="TRANSPORT PERMEASE PROTEIN"/>
    <property type="match status" value="1"/>
</dbReference>
<feature type="transmembrane region" description="Helical" evidence="4">
    <location>
        <begin position="37"/>
        <end position="60"/>
    </location>
</feature>
<feature type="transmembrane region" description="Helical" evidence="4">
    <location>
        <begin position="112"/>
        <end position="138"/>
    </location>
</feature>
<dbReference type="AlphaFoldDB" id="A0A1H2RDC6"/>
<evidence type="ECO:0000256" key="2">
    <source>
        <dbReference type="ARBA" id="ARBA00007783"/>
    </source>
</evidence>
<evidence type="ECO:0000256" key="3">
    <source>
        <dbReference type="ARBA" id="ARBA00022448"/>
    </source>
</evidence>
<dbReference type="EMBL" id="FNOM01000001">
    <property type="protein sequence ID" value="SDW17476.1"/>
    <property type="molecule type" value="Genomic_DNA"/>
</dbReference>
<dbReference type="Proteomes" id="UP000198539">
    <property type="component" value="Unassembled WGS sequence"/>
</dbReference>
<keyword evidence="4" id="KW-0812">Transmembrane</keyword>
<dbReference type="PANTHER" id="PTHR30413">
    <property type="entry name" value="INNER MEMBRANE TRANSPORT PERMEASE"/>
    <property type="match status" value="1"/>
</dbReference>
<feature type="transmembrane region" description="Helical" evidence="4">
    <location>
        <begin position="72"/>
        <end position="91"/>
    </location>
</feature>
<organism evidence="5 6">
    <name type="scientific">Roseicitreum antarcticum</name>
    <dbReference type="NCBI Taxonomy" id="564137"/>
    <lineage>
        <taxon>Bacteria</taxon>
        <taxon>Pseudomonadati</taxon>
        <taxon>Pseudomonadota</taxon>
        <taxon>Alphaproteobacteria</taxon>
        <taxon>Rhodobacterales</taxon>
        <taxon>Paracoccaceae</taxon>
        <taxon>Roseicitreum</taxon>
    </lineage>
</organism>
<keyword evidence="6" id="KW-1185">Reference proteome</keyword>
<keyword evidence="4" id="KW-0472">Membrane</keyword>
<sequence length="273" mass="30378">MAQQKRREHPLITILTIMELIFHSSVRSIRKSHSNALIGLLMNVIQTVLLVAVFFIVFSVVGGGAAAIRGDYLLFLLSGIFVYMCHIKVLSAVVGSEGPASPMMKHAPMNTIVAIGAAALGELYIQTLSLAVVLLLYHTAWTPLEIYQPVGFFGMVFLGWFSGLAVGMVLLSLKPWMPQSVKLFTQLYSRLNMFASGKMFAANSLPAFMLPYFTWNPLFHIVDQGRGYAFINYTPYQSSLTYPIYVSLILLMIGLMGEFYTRQRASASWEAKL</sequence>
<protein>
    <submittedName>
        <fullName evidence="5">ABC-type polysaccharide/polyol phosphate export permease</fullName>
    </submittedName>
</protein>
<evidence type="ECO:0000313" key="6">
    <source>
        <dbReference type="Proteomes" id="UP000198539"/>
    </source>
</evidence>
<dbReference type="OrthoDB" id="7835223at2"/>
<dbReference type="GO" id="GO:0015920">
    <property type="term" value="P:lipopolysaccharide transport"/>
    <property type="evidence" value="ECO:0007669"/>
    <property type="project" value="TreeGrafter"/>
</dbReference>
<evidence type="ECO:0000256" key="4">
    <source>
        <dbReference type="SAM" id="Phobius"/>
    </source>
</evidence>
<comment type="similarity">
    <text evidence="2">Belongs to the ABC-2 integral membrane protein family.</text>
</comment>
<dbReference type="STRING" id="564137.SAMN04488238_101277"/>
<feature type="transmembrane region" description="Helical" evidence="4">
    <location>
        <begin position="194"/>
        <end position="213"/>
    </location>
</feature>
<feature type="transmembrane region" description="Helical" evidence="4">
    <location>
        <begin position="242"/>
        <end position="260"/>
    </location>
</feature>
<evidence type="ECO:0000256" key="1">
    <source>
        <dbReference type="ARBA" id="ARBA00004429"/>
    </source>
</evidence>
<gene>
    <name evidence="5" type="ORF">SAMN04488238_101277</name>
</gene>
<proteinExistence type="inferred from homology"/>
<evidence type="ECO:0000313" key="5">
    <source>
        <dbReference type="EMBL" id="SDW17476.1"/>
    </source>
</evidence>
<keyword evidence="3" id="KW-0813">Transport</keyword>
<dbReference type="GO" id="GO:0005886">
    <property type="term" value="C:plasma membrane"/>
    <property type="evidence" value="ECO:0007669"/>
    <property type="project" value="UniProtKB-SubCell"/>
</dbReference>
<reference evidence="5 6" key="1">
    <citation type="submission" date="2016-10" db="EMBL/GenBank/DDBJ databases">
        <authorList>
            <person name="de Groot N.N."/>
        </authorList>
    </citation>
    <scope>NUCLEOTIDE SEQUENCE [LARGE SCALE GENOMIC DNA]</scope>
    <source>
        <strain evidence="5 6">CGMCC 1.8894</strain>
    </source>
</reference>
<dbReference type="RefSeq" id="WP_092884634.1">
    <property type="nucleotide sequence ID" value="NZ_CP061498.1"/>
</dbReference>
<comment type="subcellular location">
    <subcellularLocation>
        <location evidence="1">Cell inner membrane</location>
        <topology evidence="1">Multi-pass membrane protein</topology>
    </subcellularLocation>
</comment>
<accession>A0A1H2RDC6</accession>
<feature type="transmembrane region" description="Helical" evidence="4">
    <location>
        <begin position="150"/>
        <end position="173"/>
    </location>
</feature>
<name>A0A1H2RDC6_9RHOB</name>